<evidence type="ECO:0000313" key="1">
    <source>
        <dbReference type="EMBL" id="KAI0094085.1"/>
    </source>
</evidence>
<organism evidence="1 2">
    <name type="scientific">Irpex rosettiformis</name>
    <dbReference type="NCBI Taxonomy" id="378272"/>
    <lineage>
        <taxon>Eukaryota</taxon>
        <taxon>Fungi</taxon>
        <taxon>Dikarya</taxon>
        <taxon>Basidiomycota</taxon>
        <taxon>Agaricomycotina</taxon>
        <taxon>Agaricomycetes</taxon>
        <taxon>Polyporales</taxon>
        <taxon>Irpicaceae</taxon>
        <taxon>Irpex</taxon>
    </lineage>
</organism>
<evidence type="ECO:0000313" key="2">
    <source>
        <dbReference type="Proteomes" id="UP001055072"/>
    </source>
</evidence>
<keyword evidence="2" id="KW-1185">Reference proteome</keyword>
<proteinExistence type="predicted"/>
<sequence length="781" mass="87034">MPKTSTSTHRDLNSFNGVNKNIQNLKRNQACHQCRRRKLVSDAKRPCSTCMRSHAYALAHASQNDRLDIPEHPECTFDDVNVVPPPQPVPAAPKTRYERLENRINELETLLRERTGPSSDSPSSGNDRSSPHPSNVVDSDFGTLPVPVHSPSLSGSFEEAQWSKAYFPPIHAVRDHSTDTTGLTGFSGPLDQLADVASLMQSTTPTDQGSNSTPSSSHSYSVGPPSAHGDIGFRTTSTTTSNEDQVTSMLYMSWPPNLPDITTTRHLVQAFFMHYMHARRMFHIPSFLASLDLHPANPKFPCNALLHIICAIGSLYASPTLCSSDSNEHQYDSFAGTRRFGRKRAKTFADQQVIFAKEEVEDGLAAGTNLFESSQTLMLLTWYYQAHARWIEACSCSAMAIRTTLPCALNVCPPFHGISSTGPFSDKPQTILPSARNVLEDETRRNSFWVAYSIERQLGAGNSWAMLLDDRDVAQLLPLREDQFEQALLVHPLDRQWSHAKDTLVTHPPDQTDSFILHVKCSMLFSKVKNFNIRFKSLAYAGDPSYALTAVGNDNPPKAPPKTTAAFISLDNLIAEFKTRFPPRFRNPVIDGKLNHYLYSACNLLHITQIHLHEPYSRPNSSSCSSALKILNSSRGIVDLLHAISSSSFDVSMLDIYPFLAWFMAGRVLVRFLKAAMDAQAEDKVICLKTEITFLHTNLVQAGTRIPLAATYAKMLNDMFMSTCNEEESAVDRRNLSYLDSFGDVAQFQESQFLAQDPQHLTSEDMMMLADYPISHVLLPE</sequence>
<dbReference type="EMBL" id="MU274901">
    <property type="protein sequence ID" value="KAI0094085.1"/>
    <property type="molecule type" value="Genomic_DNA"/>
</dbReference>
<gene>
    <name evidence="1" type="ORF">BDY19DRAFT_1053457</name>
</gene>
<comment type="caution">
    <text evidence="1">The sequence shown here is derived from an EMBL/GenBank/DDBJ whole genome shotgun (WGS) entry which is preliminary data.</text>
</comment>
<dbReference type="Proteomes" id="UP001055072">
    <property type="component" value="Unassembled WGS sequence"/>
</dbReference>
<reference evidence="1" key="1">
    <citation type="journal article" date="2021" name="Environ. Microbiol.">
        <title>Gene family expansions and transcriptome signatures uncover fungal adaptations to wood decay.</title>
        <authorList>
            <person name="Hage H."/>
            <person name="Miyauchi S."/>
            <person name="Viragh M."/>
            <person name="Drula E."/>
            <person name="Min B."/>
            <person name="Chaduli D."/>
            <person name="Navarro D."/>
            <person name="Favel A."/>
            <person name="Norest M."/>
            <person name="Lesage-Meessen L."/>
            <person name="Balint B."/>
            <person name="Merenyi Z."/>
            <person name="de Eugenio L."/>
            <person name="Morin E."/>
            <person name="Martinez A.T."/>
            <person name="Baldrian P."/>
            <person name="Stursova M."/>
            <person name="Martinez M.J."/>
            <person name="Novotny C."/>
            <person name="Magnuson J.K."/>
            <person name="Spatafora J.W."/>
            <person name="Maurice S."/>
            <person name="Pangilinan J."/>
            <person name="Andreopoulos W."/>
            <person name="LaButti K."/>
            <person name="Hundley H."/>
            <person name="Na H."/>
            <person name="Kuo A."/>
            <person name="Barry K."/>
            <person name="Lipzen A."/>
            <person name="Henrissat B."/>
            <person name="Riley R."/>
            <person name="Ahrendt S."/>
            <person name="Nagy L.G."/>
            <person name="Grigoriev I.V."/>
            <person name="Martin F."/>
            <person name="Rosso M.N."/>
        </authorList>
    </citation>
    <scope>NUCLEOTIDE SEQUENCE</scope>
    <source>
        <strain evidence="1">CBS 384.51</strain>
    </source>
</reference>
<protein>
    <submittedName>
        <fullName evidence="1">Uncharacterized protein</fullName>
    </submittedName>
</protein>
<name>A0ACB8UIF7_9APHY</name>
<accession>A0ACB8UIF7</accession>